<dbReference type="OrthoDB" id="188756at2759"/>
<reference evidence="1 2" key="1">
    <citation type="submission" date="2014-06" db="EMBL/GenBank/DDBJ databases">
        <authorList>
            <person name="Swart Estienne"/>
        </authorList>
    </citation>
    <scope>NUCLEOTIDE SEQUENCE [LARGE SCALE GENOMIC DNA]</scope>
    <source>
        <strain evidence="1 2">130c</strain>
    </source>
</reference>
<evidence type="ECO:0000313" key="1">
    <source>
        <dbReference type="EMBL" id="CDW79476.1"/>
    </source>
</evidence>
<accession>A0A078ACB6</accession>
<dbReference type="Proteomes" id="UP000039865">
    <property type="component" value="Unassembled WGS sequence"/>
</dbReference>
<keyword evidence="2" id="KW-1185">Reference proteome</keyword>
<protein>
    <submittedName>
        <fullName evidence="1">Ph domain containing protein</fullName>
    </submittedName>
</protein>
<dbReference type="InParanoid" id="A0A078ACB6"/>
<organism evidence="1 2">
    <name type="scientific">Stylonychia lemnae</name>
    <name type="common">Ciliate</name>
    <dbReference type="NCBI Taxonomy" id="5949"/>
    <lineage>
        <taxon>Eukaryota</taxon>
        <taxon>Sar</taxon>
        <taxon>Alveolata</taxon>
        <taxon>Ciliophora</taxon>
        <taxon>Intramacronucleata</taxon>
        <taxon>Spirotrichea</taxon>
        <taxon>Stichotrichia</taxon>
        <taxon>Sporadotrichida</taxon>
        <taxon>Oxytrichidae</taxon>
        <taxon>Stylonychinae</taxon>
        <taxon>Stylonychia</taxon>
    </lineage>
</organism>
<dbReference type="Gene3D" id="2.30.29.30">
    <property type="entry name" value="Pleckstrin-homology domain (PH domain)/Phosphotyrosine-binding domain (PTB)"/>
    <property type="match status" value="1"/>
</dbReference>
<dbReference type="InterPro" id="IPR011993">
    <property type="entry name" value="PH-like_dom_sf"/>
</dbReference>
<dbReference type="SUPFAM" id="SSF50729">
    <property type="entry name" value="PH domain-like"/>
    <property type="match status" value="1"/>
</dbReference>
<sequence>MLQLTELRNTEEEERKFFKHPYMDKLQQSSSKFNFELNDLKDFDLPELRKDISNEPHIKSIKSKGLSNIYSEIKPQSSFQNFFSEVFVESLPKLGGDDTSGNGNEELNFKDINNQYNSKSPCVRRKNLFSEQSSDSGKQADTLRVNTQPQCNQSHAYSKQTSEVLSKGPLIKQSLSSCFSESESQQSTYITPSTQQKTGILNTMQTPRDTLVSQQQSRKNTQSETLSSALNFNTDWMACLQKGNYFIKHHRWFSAKFRHVWYDKEKQRICWSDPKKELLKCKGYVELKYVKEIKDGQVKSKKVKDAEKQKRIFSIVSKKRTLELEAPTLKTYLVWKSYFQMLLNTQKTKL</sequence>
<name>A0A078ACB6_STYLE</name>
<evidence type="ECO:0000313" key="2">
    <source>
        <dbReference type="Proteomes" id="UP000039865"/>
    </source>
</evidence>
<proteinExistence type="predicted"/>
<dbReference type="AlphaFoldDB" id="A0A078ACB6"/>
<gene>
    <name evidence="1" type="primary">Contig5243.g5621</name>
    <name evidence="1" type="ORF">STYLEM_8464</name>
</gene>
<dbReference type="EMBL" id="CCKQ01008035">
    <property type="protein sequence ID" value="CDW79476.1"/>
    <property type="molecule type" value="Genomic_DNA"/>
</dbReference>